<organism evidence="5 6">
    <name type="scientific">Fontibacillus panacisegetis</name>
    <dbReference type="NCBI Taxonomy" id="670482"/>
    <lineage>
        <taxon>Bacteria</taxon>
        <taxon>Bacillati</taxon>
        <taxon>Bacillota</taxon>
        <taxon>Bacilli</taxon>
        <taxon>Bacillales</taxon>
        <taxon>Paenibacillaceae</taxon>
        <taxon>Fontibacillus</taxon>
    </lineage>
</organism>
<name>A0A1G7PKU6_9BACL</name>
<dbReference type="RefSeq" id="WP_091232476.1">
    <property type="nucleotide sequence ID" value="NZ_FNBG01000019.1"/>
</dbReference>
<evidence type="ECO:0000256" key="1">
    <source>
        <dbReference type="ARBA" id="ARBA00022490"/>
    </source>
</evidence>
<comment type="subcellular location">
    <subcellularLocation>
        <location evidence="4">Cytoplasm</location>
    </subcellularLocation>
</comment>
<evidence type="ECO:0000313" key="6">
    <source>
        <dbReference type="Proteomes" id="UP000198972"/>
    </source>
</evidence>
<dbReference type="HAMAP" id="MF_01185">
    <property type="entry name" value="FliW"/>
    <property type="match status" value="1"/>
</dbReference>
<comment type="subunit">
    <text evidence="4">Interacts with translational regulator CsrA and flagellin(s).</text>
</comment>
<proteinExistence type="inferred from homology"/>
<protein>
    <recommendedName>
        <fullName evidence="4">Flagellar assembly factor FliW</fullName>
    </recommendedName>
</protein>
<sequence>MRQLYSDAYGTLELEDSQIYSFENGILGIPDTQNYALFPMGDTPFFILHSLEKQISFILIPAHDAVHDYNFQIDEESIESLKLKSPEDAGVMLIVNIQQDELFVNLMAPLLLSPHSMKGCQYVIKDQELSMRYPLFRKGDK</sequence>
<dbReference type="GO" id="GO:0005737">
    <property type="term" value="C:cytoplasm"/>
    <property type="evidence" value="ECO:0007669"/>
    <property type="project" value="UniProtKB-SubCell"/>
</dbReference>
<keyword evidence="6" id="KW-1185">Reference proteome</keyword>
<evidence type="ECO:0000256" key="4">
    <source>
        <dbReference type="HAMAP-Rule" id="MF_01185"/>
    </source>
</evidence>
<dbReference type="OrthoDB" id="9801235at2"/>
<dbReference type="SUPFAM" id="SSF141457">
    <property type="entry name" value="BH3618-like"/>
    <property type="match status" value="1"/>
</dbReference>
<dbReference type="PANTHER" id="PTHR39190">
    <property type="entry name" value="FLAGELLAR ASSEMBLY FACTOR FLIW"/>
    <property type="match status" value="1"/>
</dbReference>
<keyword evidence="2 4" id="KW-1005">Bacterial flagellum biogenesis</keyword>
<keyword evidence="1 4" id="KW-0963">Cytoplasm</keyword>
<dbReference type="Gene3D" id="2.30.290.10">
    <property type="entry name" value="BH3618-like"/>
    <property type="match status" value="1"/>
</dbReference>
<keyword evidence="5" id="KW-0966">Cell projection</keyword>
<comment type="similarity">
    <text evidence="4">Belongs to the FliW family.</text>
</comment>
<gene>
    <name evidence="4" type="primary">fliW</name>
    <name evidence="5" type="ORF">SAMN04488542_1198</name>
</gene>
<dbReference type="Pfam" id="PF02623">
    <property type="entry name" value="FliW"/>
    <property type="match status" value="1"/>
</dbReference>
<dbReference type="GO" id="GO:0044780">
    <property type="term" value="P:bacterial-type flagellum assembly"/>
    <property type="evidence" value="ECO:0007669"/>
    <property type="project" value="UniProtKB-UniRule"/>
</dbReference>
<evidence type="ECO:0000256" key="3">
    <source>
        <dbReference type="ARBA" id="ARBA00022845"/>
    </source>
</evidence>
<accession>A0A1G7PKU6</accession>
<keyword evidence="5" id="KW-0282">Flagellum</keyword>
<dbReference type="Proteomes" id="UP000198972">
    <property type="component" value="Unassembled WGS sequence"/>
</dbReference>
<keyword evidence="4" id="KW-0143">Chaperone</keyword>
<dbReference type="STRING" id="670482.SAMN04488542_1198"/>
<comment type="function">
    <text evidence="4">Acts as an anti-CsrA protein, binds CsrA and prevents it from repressing translation of its target genes, one of which is flagellin. Binds to flagellin and participates in the assembly of the flagellum.</text>
</comment>
<evidence type="ECO:0000256" key="2">
    <source>
        <dbReference type="ARBA" id="ARBA00022795"/>
    </source>
</evidence>
<keyword evidence="3 4" id="KW-0810">Translation regulation</keyword>
<dbReference type="InterPro" id="IPR003775">
    <property type="entry name" value="Flagellar_assembly_factor_FliW"/>
</dbReference>
<dbReference type="InterPro" id="IPR024046">
    <property type="entry name" value="Flagellar_assmbl_FliW_dom_sf"/>
</dbReference>
<evidence type="ECO:0000313" key="5">
    <source>
        <dbReference type="EMBL" id="SDF86853.1"/>
    </source>
</evidence>
<reference evidence="5 6" key="1">
    <citation type="submission" date="2016-10" db="EMBL/GenBank/DDBJ databases">
        <authorList>
            <person name="de Groot N.N."/>
        </authorList>
    </citation>
    <scope>NUCLEOTIDE SEQUENCE [LARGE SCALE GENOMIC DNA]</scope>
    <source>
        <strain evidence="5 6">DSM 28129</strain>
    </source>
</reference>
<dbReference type="EMBL" id="FNBG01000019">
    <property type="protein sequence ID" value="SDF86853.1"/>
    <property type="molecule type" value="Genomic_DNA"/>
</dbReference>
<keyword evidence="5" id="KW-0969">Cilium</keyword>
<dbReference type="AlphaFoldDB" id="A0A1G7PKU6"/>
<dbReference type="PANTHER" id="PTHR39190:SF1">
    <property type="entry name" value="FLAGELLAR ASSEMBLY FACTOR FLIW"/>
    <property type="match status" value="1"/>
</dbReference>
<dbReference type="GO" id="GO:0006417">
    <property type="term" value="P:regulation of translation"/>
    <property type="evidence" value="ECO:0007669"/>
    <property type="project" value="UniProtKB-KW"/>
</dbReference>